<dbReference type="Proteomes" id="UP000243217">
    <property type="component" value="Unassembled WGS sequence"/>
</dbReference>
<dbReference type="EMBL" id="JNBS01001805">
    <property type="protein sequence ID" value="OQR99456.1"/>
    <property type="molecule type" value="Genomic_DNA"/>
</dbReference>
<keyword evidence="3" id="KW-1185">Reference proteome</keyword>
<dbReference type="OrthoDB" id="59844at2759"/>
<dbReference type="GO" id="GO:0098588">
    <property type="term" value="C:bounding membrane of organelle"/>
    <property type="evidence" value="ECO:0007669"/>
    <property type="project" value="UniProtKB-ARBA"/>
</dbReference>
<protein>
    <recommendedName>
        <fullName evidence="1">TECPR1-like DysF domain-containing protein</fullName>
    </recommendedName>
</protein>
<evidence type="ECO:0000313" key="3">
    <source>
        <dbReference type="Proteomes" id="UP000243217"/>
    </source>
</evidence>
<dbReference type="Pfam" id="PF06398">
    <property type="entry name" value="Pex24p"/>
    <property type="match status" value="1"/>
</dbReference>
<feature type="domain" description="TECPR1-like DysF" evidence="1">
    <location>
        <begin position="22"/>
        <end position="125"/>
    </location>
</feature>
<comment type="caution">
    <text evidence="2">The sequence shown here is derived from an EMBL/GenBank/DDBJ whole genome shotgun (WGS) entry which is preliminary data.</text>
</comment>
<dbReference type="InterPro" id="IPR010482">
    <property type="entry name" value="TECPR1-like_DysF"/>
</dbReference>
<organism evidence="2 3">
    <name type="scientific">Thraustotheca clavata</name>
    <dbReference type="NCBI Taxonomy" id="74557"/>
    <lineage>
        <taxon>Eukaryota</taxon>
        <taxon>Sar</taxon>
        <taxon>Stramenopiles</taxon>
        <taxon>Oomycota</taxon>
        <taxon>Saprolegniomycetes</taxon>
        <taxon>Saprolegniales</taxon>
        <taxon>Achlyaceae</taxon>
        <taxon>Thraustotheca</taxon>
    </lineage>
</organism>
<evidence type="ECO:0000259" key="1">
    <source>
        <dbReference type="Pfam" id="PF06398"/>
    </source>
</evidence>
<dbReference type="GO" id="GO:0005737">
    <property type="term" value="C:cytoplasm"/>
    <property type="evidence" value="ECO:0007669"/>
    <property type="project" value="UniProtKB-ARBA"/>
</dbReference>
<proteinExistence type="predicted"/>
<sequence length="285" mass="33036">MFPAERHAKFHRRMEGLAHLRRQEFTVEIYQNQRRRGHTWHRKYLTKDDPLPFTNRDGSSSLARFPKKLKAPLGYQWLEMWKPCMTNTLSDANGWVYAPSFDLLEFNASPRVRDIDCVRRRRWIRGLISHLIPFKWKEDRLGVSLAETIDETRKKSIEIVANVKFPLTLVPVGCNQVLTVKRVSKSDLRLYSMISRGDILINVNEQSVNGTALSDIQNQLSQPSCYLTFAPTTRQIHIQDCNRNATKAGLHAGCILVGLNERSLRQVRLLDVETLLSHLIHHFIL</sequence>
<gene>
    <name evidence="2" type="ORF">THRCLA_21835</name>
</gene>
<accession>A0A1V9ZNA2</accession>
<name>A0A1V9ZNA2_9STRA</name>
<dbReference type="AlphaFoldDB" id="A0A1V9ZNA2"/>
<evidence type="ECO:0000313" key="2">
    <source>
        <dbReference type="EMBL" id="OQR99456.1"/>
    </source>
</evidence>
<reference evidence="2 3" key="1">
    <citation type="journal article" date="2014" name="Genome Biol. Evol.">
        <title>The secreted proteins of Achlya hypogyna and Thraustotheca clavata identify the ancestral oomycete secretome and reveal gene acquisitions by horizontal gene transfer.</title>
        <authorList>
            <person name="Misner I."/>
            <person name="Blouin N."/>
            <person name="Leonard G."/>
            <person name="Richards T.A."/>
            <person name="Lane C.E."/>
        </authorList>
    </citation>
    <scope>NUCLEOTIDE SEQUENCE [LARGE SCALE GENOMIC DNA]</scope>
    <source>
        <strain evidence="2 3">ATCC 34112</strain>
    </source>
</reference>